<dbReference type="Pfam" id="PF10546">
    <property type="entry name" value="P63C"/>
    <property type="match status" value="1"/>
</dbReference>
<protein>
    <recommendedName>
        <fullName evidence="1">Bacteriophage Mx8 p63 C-terminal domain-containing protein</fullName>
    </recommendedName>
</protein>
<name>A0A1J0RI42_9GAMM</name>
<gene>
    <name evidence="2" type="ORF">BFG52_16615</name>
</gene>
<feature type="domain" description="Bacteriophage Mx8 p63 C-terminal" evidence="1">
    <location>
        <begin position="191"/>
        <end position="283"/>
    </location>
</feature>
<sequence>MKDEKKSKAGQARAESLTPVRRKEIAREAALKRWGNKATHTGELKIGEINILCHVLENGTRVISGNAIQRSLGYPKNASGMTWKNFVDAKLLDFLSDETKDKLENPIKFDRVGKGGSVPDTHGYDASVLIDICDAILSAAKVENLLTKSQQVQAKFAEILIRSVAKVGLVALIDEATGYQEVRDKKALQAILDKYLAKELAAWAKRFPDDFYKEMFRLRGWEFDPNSVARPGVVGRYTLDLIYERLAPGLLEELETRNPRNSSGNRTRKHHQWLSSDVGHPALSQHLHSVIGFMKLADNWEQLMEMVDKVYPKKGTQIELLYED</sequence>
<dbReference type="AlphaFoldDB" id="A0A1J0RI42"/>
<organism evidence="2">
    <name type="scientific">Acinetobacter larvae</name>
    <dbReference type="NCBI Taxonomy" id="1789224"/>
    <lineage>
        <taxon>Bacteria</taxon>
        <taxon>Pseudomonadati</taxon>
        <taxon>Pseudomonadota</taxon>
        <taxon>Gammaproteobacteria</taxon>
        <taxon>Moraxellales</taxon>
        <taxon>Moraxellaceae</taxon>
        <taxon>Acinetobacter</taxon>
    </lineage>
</organism>
<dbReference type="EMBL" id="CP018142">
    <property type="protein sequence ID" value="APD77627.1"/>
    <property type="molecule type" value="Genomic_DNA"/>
</dbReference>
<keyword evidence="2" id="KW-0614">Plasmid</keyword>
<evidence type="ECO:0000259" key="1">
    <source>
        <dbReference type="Pfam" id="PF10546"/>
    </source>
</evidence>
<evidence type="ECO:0000313" key="2">
    <source>
        <dbReference type="EMBL" id="APD77627.1"/>
    </source>
</evidence>
<dbReference type="InterPro" id="IPR018874">
    <property type="entry name" value="Phage_Mx8_p63_C"/>
</dbReference>
<reference evidence="2" key="1">
    <citation type="submission" date="2016-11" db="EMBL/GenBank/DDBJ databases">
        <authorList>
            <person name="Jaros S."/>
            <person name="Januszkiewicz K."/>
            <person name="Wedrychowicz H."/>
        </authorList>
    </citation>
    <scope>NUCLEOTIDE SEQUENCE</scope>
    <source>
        <strain evidence="2">BRTC-1</strain>
        <plasmid evidence="2">pRW2</plasmid>
    </source>
</reference>
<geneLocation type="plasmid" evidence="2">
    <name>pRW2</name>
</geneLocation>
<dbReference type="RefSeq" id="WP_228715933.1">
    <property type="nucleotide sequence ID" value="NZ_CP018142.1"/>
</dbReference>
<accession>A0A1J0RI42</accession>
<proteinExistence type="predicted"/>